<evidence type="ECO:0000313" key="8">
    <source>
        <dbReference type="Proteomes" id="UP000472755"/>
    </source>
</evidence>
<sequence length="444" mass="49791">MNFCKKLLCVAISMVFVTASMYGCGSQGVASSGGNASQAEGPVELSAMVMQSRNYTGLQKMVAKLAEDEDITIDFQVIPDDQFDNILKMKVNSGEAPDIIAYNFPHLFAQIDPEEYLVPLTNEEWTSKLKNPGTSTRNGEIYGFTFQESDGFQGMIYNVDVFEQFNLKVPKTVEELDQIVGTLLDNGITPIALPSDNWVPQIWMTSGFSRALGSDEACEEATNKILTNQAVFNDYPEFAMVIDDYLKMFDKGYFNSDYLTVDYDTVLDRLVTGETAMLYGATSILNTIQSSYPDANLEMFNPPVSYDQKDLLSTCYYSFGLGIPKTSKNIDAVKKVFQLWSTPEYCDLFFEDQPGFPNLEGVNGNQQLFSSSVNEIYEDYVGSGRTVTEMNEHWGTIQPLFATKLWVYYLEAPSKGNMDGKAILERFQEDVAQYMTEKKAEGWS</sequence>
<protein>
    <submittedName>
        <fullName evidence="7">Extracellular solute-binding protein</fullName>
    </submittedName>
</protein>
<feature type="chain" id="PRO_5039284464" evidence="6">
    <location>
        <begin position="23"/>
        <end position="444"/>
    </location>
</feature>
<reference evidence="7 8" key="1">
    <citation type="journal article" date="2019" name="Nat. Med.">
        <title>A library of human gut bacterial isolates paired with longitudinal multiomics data enables mechanistic microbiome research.</title>
        <authorList>
            <person name="Poyet M."/>
            <person name="Groussin M."/>
            <person name="Gibbons S.M."/>
            <person name="Avila-Pacheco J."/>
            <person name="Jiang X."/>
            <person name="Kearney S.M."/>
            <person name="Perrotta A.R."/>
            <person name="Berdy B."/>
            <person name="Zhao S."/>
            <person name="Lieberman T.D."/>
            <person name="Swanson P.K."/>
            <person name="Smith M."/>
            <person name="Roesemann S."/>
            <person name="Alexander J.E."/>
            <person name="Rich S.A."/>
            <person name="Livny J."/>
            <person name="Vlamakis H."/>
            <person name="Clish C."/>
            <person name="Bullock K."/>
            <person name="Deik A."/>
            <person name="Scott J."/>
            <person name="Pierce K.A."/>
            <person name="Xavier R.J."/>
            <person name="Alm E.J."/>
        </authorList>
    </citation>
    <scope>NUCLEOTIDE SEQUENCE [LARGE SCALE GENOMIC DNA]</scope>
    <source>
        <strain evidence="7 8">BIOML-A4</strain>
    </source>
</reference>
<dbReference type="Proteomes" id="UP000472755">
    <property type="component" value="Unassembled WGS sequence"/>
</dbReference>
<dbReference type="AlphaFoldDB" id="A0A6L6LWR9"/>
<dbReference type="PANTHER" id="PTHR43649">
    <property type="entry name" value="ARABINOSE-BINDING PROTEIN-RELATED"/>
    <property type="match status" value="1"/>
</dbReference>
<dbReference type="SUPFAM" id="SSF53850">
    <property type="entry name" value="Periplasmic binding protein-like II"/>
    <property type="match status" value="1"/>
</dbReference>
<comment type="caution">
    <text evidence="7">The sequence shown here is derived from an EMBL/GenBank/DDBJ whole genome shotgun (WGS) entry which is preliminary data.</text>
</comment>
<evidence type="ECO:0000256" key="4">
    <source>
        <dbReference type="ARBA" id="ARBA00023139"/>
    </source>
</evidence>
<evidence type="ECO:0000256" key="2">
    <source>
        <dbReference type="ARBA" id="ARBA00022729"/>
    </source>
</evidence>
<dbReference type="Gene3D" id="3.40.190.10">
    <property type="entry name" value="Periplasmic binding protein-like II"/>
    <property type="match status" value="2"/>
</dbReference>
<name>A0A6L6LWR9_9FIRM</name>
<dbReference type="EMBL" id="WMZU01000059">
    <property type="protein sequence ID" value="MTS29226.1"/>
    <property type="molecule type" value="Genomic_DNA"/>
</dbReference>
<keyword evidence="4" id="KW-0564">Palmitate</keyword>
<keyword evidence="5" id="KW-0449">Lipoprotein</keyword>
<evidence type="ECO:0000256" key="5">
    <source>
        <dbReference type="ARBA" id="ARBA00023288"/>
    </source>
</evidence>
<accession>A0A6L6LWR9</accession>
<feature type="signal peptide" evidence="6">
    <location>
        <begin position="1"/>
        <end position="22"/>
    </location>
</feature>
<evidence type="ECO:0000256" key="3">
    <source>
        <dbReference type="ARBA" id="ARBA00023136"/>
    </source>
</evidence>
<organism evidence="7 8">
    <name type="scientific">Ruthenibacterium lactatiformans</name>
    <dbReference type="NCBI Taxonomy" id="1550024"/>
    <lineage>
        <taxon>Bacteria</taxon>
        <taxon>Bacillati</taxon>
        <taxon>Bacillota</taxon>
        <taxon>Clostridia</taxon>
        <taxon>Eubacteriales</taxon>
        <taxon>Oscillospiraceae</taxon>
        <taxon>Ruthenibacterium</taxon>
    </lineage>
</organism>
<dbReference type="RefSeq" id="WP_155202534.1">
    <property type="nucleotide sequence ID" value="NZ_WMZN01000065.1"/>
</dbReference>
<dbReference type="InterPro" id="IPR006059">
    <property type="entry name" value="SBP"/>
</dbReference>
<proteinExistence type="predicted"/>
<dbReference type="Pfam" id="PF01547">
    <property type="entry name" value="SBP_bac_1"/>
    <property type="match status" value="1"/>
</dbReference>
<dbReference type="PANTHER" id="PTHR43649:SF33">
    <property type="entry name" value="POLYGALACTURONAN_RHAMNOGALACTURONAN-BINDING PROTEIN YTCQ"/>
    <property type="match status" value="1"/>
</dbReference>
<keyword evidence="1" id="KW-1003">Cell membrane</keyword>
<evidence type="ECO:0000256" key="6">
    <source>
        <dbReference type="SAM" id="SignalP"/>
    </source>
</evidence>
<keyword evidence="2 6" id="KW-0732">Signal</keyword>
<evidence type="ECO:0000313" key="7">
    <source>
        <dbReference type="EMBL" id="MTS29226.1"/>
    </source>
</evidence>
<dbReference type="InterPro" id="IPR050490">
    <property type="entry name" value="Bact_solute-bd_prot1"/>
</dbReference>
<dbReference type="PROSITE" id="PS51257">
    <property type="entry name" value="PROKAR_LIPOPROTEIN"/>
    <property type="match status" value="1"/>
</dbReference>
<keyword evidence="3" id="KW-0472">Membrane</keyword>
<evidence type="ECO:0000256" key="1">
    <source>
        <dbReference type="ARBA" id="ARBA00022475"/>
    </source>
</evidence>
<gene>
    <name evidence="7" type="ORF">GMD59_18370</name>
</gene>